<accession>A0A142FH95</accession>
<keyword evidence="1" id="KW-0732">Signal</keyword>
<dbReference type="GO" id="GO:0007608">
    <property type="term" value="P:sensory perception of smell"/>
    <property type="evidence" value="ECO:0007669"/>
    <property type="project" value="TreeGrafter"/>
</dbReference>
<evidence type="ECO:0000313" key="2">
    <source>
        <dbReference type="EMBL" id="AMQ76481.1"/>
    </source>
</evidence>
<dbReference type="Pfam" id="PF01395">
    <property type="entry name" value="PBP_GOBP"/>
    <property type="match status" value="1"/>
</dbReference>
<dbReference type="SMART" id="SM00708">
    <property type="entry name" value="PhBP"/>
    <property type="match status" value="1"/>
</dbReference>
<gene>
    <name evidence="2" type="primary">OBP28</name>
</gene>
<dbReference type="PANTHER" id="PTHR11857">
    <property type="entry name" value="ODORANT BINDING PROTEIN-RELATED"/>
    <property type="match status" value="1"/>
</dbReference>
<dbReference type="AlphaFoldDB" id="A0A142FH95"/>
<evidence type="ECO:0000256" key="1">
    <source>
        <dbReference type="ARBA" id="ARBA00022729"/>
    </source>
</evidence>
<organism evidence="2">
    <name type="scientific">Apolygus lucorum</name>
    <name type="common">Small green plant bug</name>
    <name type="synonym">Lygocoris lucorum</name>
    <dbReference type="NCBI Taxonomy" id="248454"/>
    <lineage>
        <taxon>Eukaryota</taxon>
        <taxon>Metazoa</taxon>
        <taxon>Ecdysozoa</taxon>
        <taxon>Arthropoda</taxon>
        <taxon>Hexapoda</taxon>
        <taxon>Insecta</taxon>
        <taxon>Pterygota</taxon>
        <taxon>Neoptera</taxon>
        <taxon>Paraneoptera</taxon>
        <taxon>Hemiptera</taxon>
        <taxon>Heteroptera</taxon>
        <taxon>Panheteroptera</taxon>
        <taxon>Cimicomorpha</taxon>
        <taxon>Miridae</taxon>
        <taxon>Mirini</taxon>
        <taxon>Apolygus</taxon>
    </lineage>
</organism>
<protein>
    <submittedName>
        <fullName evidence="2">Odorant-binding protein 28</fullName>
    </submittedName>
</protein>
<dbReference type="GO" id="GO:0005549">
    <property type="term" value="F:odorant binding"/>
    <property type="evidence" value="ECO:0007669"/>
    <property type="project" value="InterPro"/>
</dbReference>
<name>A0A142FH95_APOLU</name>
<sequence length="155" mass="17676">MIIEIICVLTVGISPHFIEGQELPPPGGVGNKTAVFKESFIRTAKYCSSIHETSTVAVLAILMSEESDDQNGKCFLNCMLQRYQLMSKQGAYNKDKFKPFLDYIPESRFLQSIKGNLKTCITERDPAPCEKAYKFIKCFYTRARNKDEFGKIQRK</sequence>
<dbReference type="SUPFAM" id="SSF47565">
    <property type="entry name" value="Insect pheromone/odorant-binding proteins"/>
    <property type="match status" value="1"/>
</dbReference>
<dbReference type="Gene3D" id="1.10.238.20">
    <property type="entry name" value="Pheromone/general odorant binding protein domain"/>
    <property type="match status" value="1"/>
</dbReference>
<reference evidence="2" key="1">
    <citation type="journal article" date="2015" name="PLoS ONE">
        <title>Molecular Characterization And Expression Profiling Of Odorant-binding Proteins In The Green Plant Bug Apolygus lucorum.</title>
        <authorList>
            <person name="Ding Y."/>
            <person name="Zhang Y."/>
        </authorList>
    </citation>
    <scope>NUCLEOTIDE SEQUENCE</scope>
</reference>
<proteinExistence type="evidence at transcript level"/>
<dbReference type="GO" id="GO:0005615">
    <property type="term" value="C:extracellular space"/>
    <property type="evidence" value="ECO:0007669"/>
    <property type="project" value="TreeGrafter"/>
</dbReference>
<dbReference type="InterPro" id="IPR036728">
    <property type="entry name" value="PBP_GOBP_sf"/>
</dbReference>
<dbReference type="InterPro" id="IPR006170">
    <property type="entry name" value="PBP/GOBP"/>
</dbReference>
<dbReference type="EMBL" id="KT281936">
    <property type="protein sequence ID" value="AMQ76481.1"/>
    <property type="molecule type" value="mRNA"/>
</dbReference>
<dbReference type="CDD" id="cd23992">
    <property type="entry name" value="PBP_GOBP"/>
    <property type="match status" value="1"/>
</dbReference>